<dbReference type="Proteomes" id="UP001310692">
    <property type="component" value="Unassembled WGS sequence"/>
</dbReference>
<dbReference type="Gene3D" id="2.60.40.2420">
    <property type="match status" value="1"/>
</dbReference>
<keyword evidence="1" id="KW-0732">Signal</keyword>
<organism evidence="2 3">
    <name type="scientific">Hyphobacterium marinum</name>
    <dbReference type="NCBI Taxonomy" id="3116574"/>
    <lineage>
        <taxon>Bacteria</taxon>
        <taxon>Pseudomonadati</taxon>
        <taxon>Pseudomonadota</taxon>
        <taxon>Alphaproteobacteria</taxon>
        <taxon>Maricaulales</taxon>
        <taxon>Maricaulaceae</taxon>
        <taxon>Hyphobacterium</taxon>
    </lineage>
</organism>
<dbReference type="RefSeq" id="WP_330196684.1">
    <property type="nucleotide sequence ID" value="NZ_JAZDRO010000004.1"/>
</dbReference>
<gene>
    <name evidence="2" type="ORF">V0U35_10605</name>
</gene>
<proteinExistence type="predicted"/>
<keyword evidence="3" id="KW-1185">Reference proteome</keyword>
<name>A0ABU7M025_9PROT</name>
<feature type="signal peptide" evidence="1">
    <location>
        <begin position="1"/>
        <end position="30"/>
    </location>
</feature>
<evidence type="ECO:0000256" key="1">
    <source>
        <dbReference type="SAM" id="SignalP"/>
    </source>
</evidence>
<evidence type="ECO:0000313" key="2">
    <source>
        <dbReference type="EMBL" id="MEE2567125.1"/>
    </source>
</evidence>
<dbReference type="InterPro" id="IPR053722">
    <property type="entry name" value="Curli_assembly_CsgC/AgfC"/>
</dbReference>
<dbReference type="EMBL" id="JAZDRO010000004">
    <property type="protein sequence ID" value="MEE2567125.1"/>
    <property type="molecule type" value="Genomic_DNA"/>
</dbReference>
<evidence type="ECO:0000313" key="3">
    <source>
        <dbReference type="Proteomes" id="UP001310692"/>
    </source>
</evidence>
<comment type="caution">
    <text evidence="2">The sequence shown here is derived from an EMBL/GenBank/DDBJ whole genome shotgun (WGS) entry which is preliminary data.</text>
</comment>
<accession>A0ABU7M025</accession>
<feature type="chain" id="PRO_5046355363" evidence="1">
    <location>
        <begin position="31"/>
        <end position="180"/>
    </location>
</feature>
<protein>
    <submittedName>
        <fullName evidence="2">Uncharacterized protein</fullName>
    </submittedName>
</protein>
<sequence length="180" mass="18950">MSLSKKLRSAVAAAGLTFAAAGLAGAPAQAQYYNNLPYEPCQLLVVQGGSQVTVIAQVAPGISGSYRLTADSATPGNAAFIDQSGDFRGVPGRFTLLSRALLSTAYIQEAGQPINGNPYAPRRTMDELREGTLGVDALLDVTLEVVDDRGRTVCRKSDYQFAQMPAQARMGGAARRPGGW</sequence>
<reference evidence="2 3" key="1">
    <citation type="submission" date="2024-01" db="EMBL/GenBank/DDBJ databases">
        <title>Hyphobacterium bacterium isolated from marine sediment.</title>
        <authorList>
            <person name="Zhao S."/>
        </authorList>
    </citation>
    <scope>NUCLEOTIDE SEQUENCE [LARGE SCALE GENOMIC DNA]</scope>
    <source>
        <strain evidence="2 3">Y60-23</strain>
    </source>
</reference>